<name>A0ABR0AD44_9CRUS</name>
<comment type="caution">
    <text evidence="2">The sequence shown here is derived from an EMBL/GenBank/DDBJ whole genome shotgun (WGS) entry which is preliminary data.</text>
</comment>
<organism evidence="2 3">
    <name type="scientific">Daphnia magna</name>
    <dbReference type="NCBI Taxonomy" id="35525"/>
    <lineage>
        <taxon>Eukaryota</taxon>
        <taxon>Metazoa</taxon>
        <taxon>Ecdysozoa</taxon>
        <taxon>Arthropoda</taxon>
        <taxon>Crustacea</taxon>
        <taxon>Branchiopoda</taxon>
        <taxon>Diplostraca</taxon>
        <taxon>Cladocera</taxon>
        <taxon>Anomopoda</taxon>
        <taxon>Daphniidae</taxon>
        <taxon>Daphnia</taxon>
    </lineage>
</organism>
<evidence type="ECO:0008006" key="4">
    <source>
        <dbReference type="Google" id="ProtNLM"/>
    </source>
</evidence>
<dbReference type="Proteomes" id="UP001234178">
    <property type="component" value="Unassembled WGS sequence"/>
</dbReference>
<feature type="transmembrane region" description="Helical" evidence="1">
    <location>
        <begin position="48"/>
        <end position="72"/>
    </location>
</feature>
<keyword evidence="3" id="KW-1185">Reference proteome</keyword>
<evidence type="ECO:0000313" key="3">
    <source>
        <dbReference type="Proteomes" id="UP001234178"/>
    </source>
</evidence>
<evidence type="ECO:0000256" key="1">
    <source>
        <dbReference type="SAM" id="Phobius"/>
    </source>
</evidence>
<protein>
    <recommendedName>
        <fullName evidence="4">Transmembrane protein</fullName>
    </recommendedName>
</protein>
<sequence length="101" mass="11318">MKRIVVGERFDLWTKKEAEERQNAGGMDGRLDFFPSFSTPISCLLKKLLLLLPLVLVLLLCVVVFVVVGGGFTRTTVYSLSWNRKSAPTQYKPVPTKSNSN</sequence>
<accession>A0ABR0AD44</accession>
<keyword evidence="1" id="KW-0812">Transmembrane</keyword>
<reference evidence="2 3" key="1">
    <citation type="journal article" date="2023" name="Nucleic Acids Res.">
        <title>The hologenome of Daphnia magna reveals possible DNA methylation and microbiome-mediated evolution of the host genome.</title>
        <authorList>
            <person name="Chaturvedi A."/>
            <person name="Li X."/>
            <person name="Dhandapani V."/>
            <person name="Marshall H."/>
            <person name="Kissane S."/>
            <person name="Cuenca-Cambronero M."/>
            <person name="Asole G."/>
            <person name="Calvet F."/>
            <person name="Ruiz-Romero M."/>
            <person name="Marangio P."/>
            <person name="Guigo R."/>
            <person name="Rago D."/>
            <person name="Mirbahai L."/>
            <person name="Eastwood N."/>
            <person name="Colbourne J.K."/>
            <person name="Zhou J."/>
            <person name="Mallon E."/>
            <person name="Orsini L."/>
        </authorList>
    </citation>
    <scope>NUCLEOTIDE SEQUENCE [LARGE SCALE GENOMIC DNA]</scope>
    <source>
        <strain evidence="2">LRV0_1</strain>
    </source>
</reference>
<dbReference type="EMBL" id="JAOYFB010000037">
    <property type="protein sequence ID" value="KAK4023051.1"/>
    <property type="molecule type" value="Genomic_DNA"/>
</dbReference>
<evidence type="ECO:0000313" key="2">
    <source>
        <dbReference type="EMBL" id="KAK4023051.1"/>
    </source>
</evidence>
<keyword evidence="1" id="KW-1133">Transmembrane helix</keyword>
<proteinExistence type="predicted"/>
<gene>
    <name evidence="2" type="ORF">OUZ56_008486</name>
</gene>
<keyword evidence="1" id="KW-0472">Membrane</keyword>